<feature type="signal peptide" evidence="1">
    <location>
        <begin position="1"/>
        <end position="39"/>
    </location>
</feature>
<sequence length="552" mass="60912">MSNWIFGRTDQCKPARAALKLAIWAGLAAACFAGATAQADDAIPAPRFKKTVAYRSSVGPFDPAEDTWRLSESKPGSVELNYALRLRAPTLSCTYSRPGNRNHYRNMTLWANSLPDLSQVADSTMNGMSGIKRSLTADIAVSQCPATWGDALTLVWGPTAMDDIKNIIAAREKRDQETTAAWEDQQKKKYGDLIKVWKEAATALPPTTAAQDRALAKQIDSEIGAMEDNLDGLNSKPFDAALRGGLSDRIIRLAQVAYIKSKGLSADGPKRASFDAWDKELAGPAILAVKRIEKIIYYRTHRRLKMAEVFTANNAMAEMKSWSYVDWSNLWPGNMVLIEVMTQQLAGKQLVSADFLKKVTRDLERNRPSGDPGRPFYRFTPVEGKTWVMTGPQQEAEEQSGSNVASGLINVAGAVGDMVRLIEKLDADIRDARVAFWKCYATQCKESGKAFYAYSHAMKAKDDWLFVMPIVSPAIMGPGMAMLGDDNVDGGPIEGCKTEKAALERELGPASQLRQSNPIRAATMVTEVMAGPKTDAWQVCRDRMEYIFRPRF</sequence>
<name>A0ABX0FQV2_9BURK</name>
<reference evidence="3" key="2">
    <citation type="submission" date="2023-07" db="EMBL/GenBank/DDBJ databases">
        <title>Duganella aceri sp. nov., isolated from tree sap.</title>
        <authorList>
            <person name="Kim I.S."/>
        </authorList>
    </citation>
    <scope>NUCLEOTIDE SEQUENCE [LARGE SCALE GENOMIC DNA]</scope>
    <source>
        <strain evidence="3">SAP-35</strain>
    </source>
</reference>
<comment type="caution">
    <text evidence="2">The sequence shown here is derived from an EMBL/GenBank/DDBJ whole genome shotgun (WGS) entry which is preliminary data.</text>
</comment>
<evidence type="ECO:0000256" key="1">
    <source>
        <dbReference type="SAM" id="SignalP"/>
    </source>
</evidence>
<accession>A0ABX0FQV2</accession>
<keyword evidence="1" id="KW-0732">Signal</keyword>
<organism evidence="2 3">
    <name type="scientific">Duganella aceris</name>
    <dbReference type="NCBI Taxonomy" id="2703883"/>
    <lineage>
        <taxon>Bacteria</taxon>
        <taxon>Pseudomonadati</taxon>
        <taxon>Pseudomonadota</taxon>
        <taxon>Betaproteobacteria</taxon>
        <taxon>Burkholderiales</taxon>
        <taxon>Oxalobacteraceae</taxon>
        <taxon>Telluria group</taxon>
        <taxon>Duganella</taxon>
    </lineage>
</organism>
<dbReference type="EMBL" id="JAADJT010000010">
    <property type="protein sequence ID" value="NGZ86734.1"/>
    <property type="molecule type" value="Genomic_DNA"/>
</dbReference>
<keyword evidence="3" id="KW-1185">Reference proteome</keyword>
<reference evidence="2 3" key="1">
    <citation type="submission" date="2020-01" db="EMBL/GenBank/DDBJ databases">
        <authorList>
            <person name="Lee S.D."/>
        </authorList>
    </citation>
    <scope>NUCLEOTIDE SEQUENCE [LARGE SCALE GENOMIC DNA]</scope>
    <source>
        <strain evidence="2 3">SAP-35</strain>
    </source>
</reference>
<dbReference type="Proteomes" id="UP000666369">
    <property type="component" value="Unassembled WGS sequence"/>
</dbReference>
<proteinExistence type="predicted"/>
<protein>
    <submittedName>
        <fullName evidence="2">Uncharacterized protein</fullName>
    </submittedName>
</protein>
<evidence type="ECO:0000313" key="2">
    <source>
        <dbReference type="EMBL" id="NGZ86734.1"/>
    </source>
</evidence>
<gene>
    <name evidence="2" type="ORF">GW587_21035</name>
</gene>
<evidence type="ECO:0000313" key="3">
    <source>
        <dbReference type="Proteomes" id="UP000666369"/>
    </source>
</evidence>
<dbReference type="RefSeq" id="WP_166106580.1">
    <property type="nucleotide sequence ID" value="NZ_JAADJT010000010.1"/>
</dbReference>
<feature type="chain" id="PRO_5045381704" evidence="1">
    <location>
        <begin position="40"/>
        <end position="552"/>
    </location>
</feature>